<dbReference type="PROSITE" id="PS51384">
    <property type="entry name" value="FAD_FR"/>
    <property type="match status" value="1"/>
</dbReference>
<feature type="transmembrane region" description="Helical" evidence="12">
    <location>
        <begin position="361"/>
        <end position="383"/>
    </location>
</feature>
<dbReference type="InterPro" id="IPR013130">
    <property type="entry name" value="Fe3_Rdtase_TM_dom"/>
</dbReference>
<feature type="compositionally biased region" description="Low complexity" evidence="11">
    <location>
        <begin position="540"/>
        <end position="556"/>
    </location>
</feature>
<dbReference type="PANTHER" id="PTHR32361">
    <property type="entry name" value="FERRIC/CUPRIC REDUCTASE TRANSMEMBRANE COMPONENT"/>
    <property type="match status" value="1"/>
</dbReference>
<evidence type="ECO:0000256" key="2">
    <source>
        <dbReference type="ARBA" id="ARBA00006278"/>
    </source>
</evidence>
<dbReference type="Gene3D" id="3.40.50.80">
    <property type="entry name" value="Nucleotide-binding domain of ferredoxin-NADP reductase (FNR) module"/>
    <property type="match status" value="1"/>
</dbReference>
<evidence type="ECO:0000256" key="10">
    <source>
        <dbReference type="ARBA" id="ARBA00023180"/>
    </source>
</evidence>
<dbReference type="EMBL" id="MU001963">
    <property type="protein sequence ID" value="KAF2792589.1"/>
    <property type="molecule type" value="Genomic_DNA"/>
</dbReference>
<dbReference type="OrthoDB" id="167398at2759"/>
<keyword evidence="3" id="KW-0813">Transport</keyword>
<evidence type="ECO:0000256" key="6">
    <source>
        <dbReference type="ARBA" id="ARBA00022989"/>
    </source>
</evidence>
<dbReference type="GO" id="GO:0000293">
    <property type="term" value="F:ferric-chelate reductase activity"/>
    <property type="evidence" value="ECO:0007669"/>
    <property type="project" value="UniProtKB-ARBA"/>
</dbReference>
<keyword evidence="8" id="KW-0406">Ion transport</keyword>
<feature type="domain" description="FAD-binding FR-type" evidence="14">
    <location>
        <begin position="448"/>
        <end position="611"/>
    </location>
</feature>
<dbReference type="GO" id="GO:0005886">
    <property type="term" value="C:plasma membrane"/>
    <property type="evidence" value="ECO:0007669"/>
    <property type="project" value="TreeGrafter"/>
</dbReference>
<keyword evidence="4 12" id="KW-0812">Transmembrane</keyword>
<dbReference type="Pfam" id="PF08022">
    <property type="entry name" value="FAD_binding_8"/>
    <property type="match status" value="1"/>
</dbReference>
<evidence type="ECO:0000259" key="14">
    <source>
        <dbReference type="PROSITE" id="PS51384"/>
    </source>
</evidence>
<evidence type="ECO:0000313" key="16">
    <source>
        <dbReference type="Proteomes" id="UP000799757"/>
    </source>
</evidence>
<keyword evidence="6 12" id="KW-1133">Transmembrane helix</keyword>
<dbReference type="InterPro" id="IPR017927">
    <property type="entry name" value="FAD-bd_FR_type"/>
</dbReference>
<evidence type="ECO:0000256" key="13">
    <source>
        <dbReference type="SAM" id="SignalP"/>
    </source>
</evidence>
<dbReference type="GO" id="GO:0006826">
    <property type="term" value="P:iron ion transport"/>
    <property type="evidence" value="ECO:0007669"/>
    <property type="project" value="TreeGrafter"/>
</dbReference>
<evidence type="ECO:0000256" key="3">
    <source>
        <dbReference type="ARBA" id="ARBA00022448"/>
    </source>
</evidence>
<feature type="transmembrane region" description="Helical" evidence="12">
    <location>
        <begin position="390"/>
        <end position="408"/>
    </location>
</feature>
<dbReference type="Proteomes" id="UP000799757">
    <property type="component" value="Unassembled WGS sequence"/>
</dbReference>
<dbReference type="Pfam" id="PF01794">
    <property type="entry name" value="Ferric_reduct"/>
    <property type="match status" value="1"/>
</dbReference>
<feature type="region of interest" description="Disordered" evidence="11">
    <location>
        <begin position="517"/>
        <end position="564"/>
    </location>
</feature>
<reference evidence="15" key="1">
    <citation type="journal article" date="2020" name="Stud. Mycol.">
        <title>101 Dothideomycetes genomes: a test case for predicting lifestyles and emergence of pathogens.</title>
        <authorList>
            <person name="Haridas S."/>
            <person name="Albert R."/>
            <person name="Binder M."/>
            <person name="Bloem J."/>
            <person name="Labutti K."/>
            <person name="Salamov A."/>
            <person name="Andreopoulos B."/>
            <person name="Baker S."/>
            <person name="Barry K."/>
            <person name="Bills G."/>
            <person name="Bluhm B."/>
            <person name="Cannon C."/>
            <person name="Castanera R."/>
            <person name="Culley D."/>
            <person name="Daum C."/>
            <person name="Ezra D."/>
            <person name="Gonzalez J."/>
            <person name="Henrissat B."/>
            <person name="Kuo A."/>
            <person name="Liang C."/>
            <person name="Lipzen A."/>
            <person name="Lutzoni F."/>
            <person name="Magnuson J."/>
            <person name="Mondo S."/>
            <person name="Nolan M."/>
            <person name="Ohm R."/>
            <person name="Pangilinan J."/>
            <person name="Park H.-J."/>
            <person name="Ramirez L."/>
            <person name="Alfaro M."/>
            <person name="Sun H."/>
            <person name="Tritt A."/>
            <person name="Yoshinaga Y."/>
            <person name="Zwiers L.-H."/>
            <person name="Turgeon B."/>
            <person name="Goodwin S."/>
            <person name="Spatafora J."/>
            <person name="Crous P."/>
            <person name="Grigoriev I."/>
        </authorList>
    </citation>
    <scope>NUCLEOTIDE SEQUENCE</scope>
    <source>
        <strain evidence="15">CBS 109.77</strain>
    </source>
</reference>
<proteinExistence type="inferred from homology"/>
<feature type="chain" id="PRO_5025442568" evidence="13">
    <location>
        <begin position="20"/>
        <end position="786"/>
    </location>
</feature>
<keyword evidence="5" id="KW-0249">Electron transport</keyword>
<keyword evidence="10" id="KW-0325">Glycoprotein</keyword>
<accession>A0A6A6X8A3</accession>
<dbReference type="CDD" id="cd06186">
    <property type="entry name" value="NOX_Duox_like_FAD_NADP"/>
    <property type="match status" value="1"/>
</dbReference>
<dbReference type="InterPro" id="IPR039261">
    <property type="entry name" value="FNR_nucleotide-bd"/>
</dbReference>
<dbReference type="InterPro" id="IPR013112">
    <property type="entry name" value="FAD-bd_8"/>
</dbReference>
<dbReference type="PANTHER" id="PTHR32361:SF9">
    <property type="entry name" value="FERRIC REDUCTASE TRANSMEMBRANE COMPONENT 3-RELATED"/>
    <property type="match status" value="1"/>
</dbReference>
<gene>
    <name evidence="15" type="ORF">K505DRAFT_278594</name>
</gene>
<evidence type="ECO:0000256" key="9">
    <source>
        <dbReference type="ARBA" id="ARBA00023136"/>
    </source>
</evidence>
<feature type="transmembrane region" description="Helical" evidence="12">
    <location>
        <begin position="156"/>
        <end position="174"/>
    </location>
</feature>
<dbReference type="AlphaFoldDB" id="A0A6A6X8A3"/>
<comment type="subcellular location">
    <subcellularLocation>
        <location evidence="1">Membrane</location>
        <topology evidence="1">Multi-pass membrane protein</topology>
    </subcellularLocation>
</comment>
<dbReference type="SFLD" id="SFLDG01168">
    <property type="entry name" value="Ferric_reductase_subgroup_(FRE"/>
    <property type="match status" value="1"/>
</dbReference>
<dbReference type="GO" id="GO:0006879">
    <property type="term" value="P:intracellular iron ion homeostasis"/>
    <property type="evidence" value="ECO:0007669"/>
    <property type="project" value="TreeGrafter"/>
</dbReference>
<dbReference type="GO" id="GO:0015677">
    <property type="term" value="P:copper ion import"/>
    <property type="evidence" value="ECO:0007669"/>
    <property type="project" value="TreeGrafter"/>
</dbReference>
<keyword evidence="7" id="KW-0560">Oxidoreductase</keyword>
<evidence type="ECO:0000256" key="5">
    <source>
        <dbReference type="ARBA" id="ARBA00022982"/>
    </source>
</evidence>
<evidence type="ECO:0000256" key="1">
    <source>
        <dbReference type="ARBA" id="ARBA00004141"/>
    </source>
</evidence>
<organism evidence="15 16">
    <name type="scientific">Melanomma pulvis-pyrius CBS 109.77</name>
    <dbReference type="NCBI Taxonomy" id="1314802"/>
    <lineage>
        <taxon>Eukaryota</taxon>
        <taxon>Fungi</taxon>
        <taxon>Dikarya</taxon>
        <taxon>Ascomycota</taxon>
        <taxon>Pezizomycotina</taxon>
        <taxon>Dothideomycetes</taxon>
        <taxon>Pleosporomycetidae</taxon>
        <taxon>Pleosporales</taxon>
        <taxon>Melanommataceae</taxon>
        <taxon>Melanomma</taxon>
    </lineage>
</organism>
<evidence type="ECO:0000256" key="4">
    <source>
        <dbReference type="ARBA" id="ARBA00022692"/>
    </source>
</evidence>
<evidence type="ECO:0000256" key="11">
    <source>
        <dbReference type="SAM" id="MobiDB-lite"/>
    </source>
</evidence>
<keyword evidence="9 12" id="KW-0472">Membrane</keyword>
<dbReference type="InterPro" id="IPR051410">
    <property type="entry name" value="Ferric/Cupric_Reductase"/>
</dbReference>
<protein>
    <submittedName>
        <fullName evidence="15">Ferric-chelate reductase</fullName>
    </submittedName>
</protein>
<evidence type="ECO:0000256" key="7">
    <source>
        <dbReference type="ARBA" id="ARBA00023002"/>
    </source>
</evidence>
<comment type="similarity">
    <text evidence="2">Belongs to the ferric reductase (FRE) family.</text>
</comment>
<evidence type="ECO:0000256" key="8">
    <source>
        <dbReference type="ARBA" id="ARBA00023065"/>
    </source>
</evidence>
<dbReference type="SFLD" id="SFLDS00052">
    <property type="entry name" value="Ferric_Reductase_Domain"/>
    <property type="match status" value="1"/>
</dbReference>
<sequence>MKHLRILYVLLSTLLPCLCYDPAIECMNGIRTDIAEFVFAGAEELDYWGSLCTHNLSVPSMYAATKLYCTPKEIEAGTKMLGEYCIEYGNVSLVPYAEVLPSLTDDFIASLQVVEFTDIDATKIWNNSILISSKFAEAGRKTTGTFQMQYILHARYGWAVYGFWGGILVIGMINRLSNYILQRRCVSSTKDVESTTSSTKARTSTSGPFAAIQSIHHWIRANLIIPAAFGSHHQRLLWWCNIPTRMETVIVTAFWILNLILCCISYDIFYPNLYYTEAIQAWRYISDRTGIICYANLPILWMFSGRNNIFLWLTGWSFSTFNVFHRHVARIATIQAIVHSIGYTALEINYDSLAESWKEQYWYMGGMATITMGLLLFFSSIFFRRKSYEVFLILHIGLSVITIVGLFYHTAIFDGEYNGYLWPLVAIWSFDRAARFVRIAFCNLHLKFSRTPMTTSAIASYDANSELIRLDVTPGSSILKPVPGQHYYLYQPLRWKGWENHPFTLASWSAVDNKISEPTAGTQREANGKEKEIHVTPTEAASNDSSSDVATSSQTTKPSDQAKAGRTTLSFLIRPFDSWTVRLRNECLKSPSGSIKAQILIEGPYGERSPLHTFENVIFIVGGTGISGALPYLQEFVNTTTSQSTETSRVPMTRTRDITLVWVTRQPAMIHDVARRELQPVFGRDDVHISLHATKPKETPPAPKIVNTEKSPNAIQELEISYSRPNIRETILNVVNRVHADGSAGGKIAILTCGPASMADEARAAVHTALKEGKRSVEYFEESFGW</sequence>
<keyword evidence="16" id="KW-1185">Reference proteome</keyword>
<dbReference type="InterPro" id="IPR013121">
    <property type="entry name" value="Fe_red_NAD-bd_6"/>
</dbReference>
<name>A0A6A6X8A3_9PLEO</name>
<keyword evidence="13" id="KW-0732">Signal</keyword>
<feature type="transmembrane region" description="Helical" evidence="12">
    <location>
        <begin position="249"/>
        <end position="269"/>
    </location>
</feature>
<dbReference type="Pfam" id="PF08030">
    <property type="entry name" value="NAD_binding_6"/>
    <property type="match status" value="1"/>
</dbReference>
<feature type="signal peptide" evidence="13">
    <location>
        <begin position="1"/>
        <end position="19"/>
    </location>
</feature>
<evidence type="ECO:0000256" key="12">
    <source>
        <dbReference type="SAM" id="Phobius"/>
    </source>
</evidence>
<dbReference type="SUPFAM" id="SSF52343">
    <property type="entry name" value="Ferredoxin reductase-like, C-terminal NADP-linked domain"/>
    <property type="match status" value="1"/>
</dbReference>
<evidence type="ECO:0000313" key="15">
    <source>
        <dbReference type="EMBL" id="KAF2792589.1"/>
    </source>
</evidence>